<dbReference type="SUPFAM" id="SSF52540">
    <property type="entry name" value="P-loop containing nucleoside triphosphate hydrolases"/>
    <property type="match status" value="1"/>
</dbReference>
<proteinExistence type="inferred from homology"/>
<feature type="domain" description="Sulfotransferase" evidence="6">
    <location>
        <begin position="47"/>
        <end position="277"/>
    </location>
</feature>
<protein>
    <recommendedName>
        <fullName evidence="5">Sulfotransferase</fullName>
        <ecNumber evidence="5">2.8.2.-</ecNumber>
    </recommendedName>
</protein>
<dbReference type="OMA" id="FEEYFEW"/>
<evidence type="ECO:0000256" key="5">
    <source>
        <dbReference type="RuleBase" id="RU361155"/>
    </source>
</evidence>
<dbReference type="PANTHER" id="PTHR11783">
    <property type="entry name" value="SULFOTRANSFERASE SULT"/>
    <property type="match status" value="1"/>
</dbReference>
<keyword evidence="3" id="KW-0963">Cytoplasm</keyword>
<dbReference type="AlphaFoldDB" id="A0A670JFT6"/>
<reference evidence="7 8" key="1">
    <citation type="journal article" date="2019" name="Proc. Natl. Acad. Sci. U.S.A.">
        <title>Regulatory changes in pterin and carotenoid genes underlie balanced color polymorphisms in the wall lizard.</title>
        <authorList>
            <person name="Andrade P."/>
            <person name="Pinho C."/>
            <person name="Perez I de Lanuza G."/>
            <person name="Afonso S."/>
            <person name="Brejcha J."/>
            <person name="Rubin C.J."/>
            <person name="Wallerman O."/>
            <person name="Pereira P."/>
            <person name="Sabatino S.J."/>
            <person name="Bellati A."/>
            <person name="Pellitteri-Rosa D."/>
            <person name="Bosakova Z."/>
            <person name="Bunikis I."/>
            <person name="Carretero M.A."/>
            <person name="Feiner N."/>
            <person name="Marsik P."/>
            <person name="Pauperio F."/>
            <person name="Salvi D."/>
            <person name="Soler L."/>
            <person name="While G.M."/>
            <person name="Uller T."/>
            <person name="Font E."/>
            <person name="Andersson L."/>
            <person name="Carneiro M."/>
        </authorList>
    </citation>
    <scope>NUCLEOTIDE SEQUENCE</scope>
</reference>
<name>A0A670JFT6_PODMU</name>
<evidence type="ECO:0000256" key="4">
    <source>
        <dbReference type="ARBA" id="ARBA00022679"/>
    </source>
</evidence>
<comment type="subcellular location">
    <subcellularLocation>
        <location evidence="1">Cytoplasm</location>
    </subcellularLocation>
</comment>
<evidence type="ECO:0000313" key="7">
    <source>
        <dbReference type="Ensembl" id="ENSPMRP00000022469.1"/>
    </source>
</evidence>
<dbReference type="GO" id="GO:0005737">
    <property type="term" value="C:cytoplasm"/>
    <property type="evidence" value="ECO:0007669"/>
    <property type="project" value="UniProtKB-SubCell"/>
</dbReference>
<reference evidence="7" key="2">
    <citation type="submission" date="2025-08" db="UniProtKB">
        <authorList>
            <consortium name="Ensembl"/>
        </authorList>
    </citation>
    <scope>IDENTIFICATION</scope>
</reference>
<dbReference type="Pfam" id="PF00685">
    <property type="entry name" value="Sulfotransfer_1"/>
    <property type="match status" value="1"/>
</dbReference>
<dbReference type="Proteomes" id="UP000472272">
    <property type="component" value="Chromosome 8"/>
</dbReference>
<dbReference type="FunFam" id="3.40.50.300:FF:000433">
    <property type="entry name" value="Estrogen sulfotransferase"/>
    <property type="match status" value="1"/>
</dbReference>
<dbReference type="Ensembl" id="ENSPMRT00000023870.1">
    <property type="protein sequence ID" value="ENSPMRP00000022469.1"/>
    <property type="gene ID" value="ENSPMRG00000014588.1"/>
</dbReference>
<dbReference type="GeneTree" id="ENSGT00940000159269"/>
<comment type="similarity">
    <text evidence="2 5">Belongs to the sulfotransferase 1 family.</text>
</comment>
<dbReference type="EC" id="2.8.2.-" evidence="5"/>
<evidence type="ECO:0000259" key="6">
    <source>
        <dbReference type="Pfam" id="PF00685"/>
    </source>
</evidence>
<keyword evidence="4 5" id="KW-0808">Transferase</keyword>
<dbReference type="GO" id="GO:0008146">
    <property type="term" value="F:sulfotransferase activity"/>
    <property type="evidence" value="ECO:0007669"/>
    <property type="project" value="InterPro"/>
</dbReference>
<reference evidence="7" key="3">
    <citation type="submission" date="2025-09" db="UniProtKB">
        <authorList>
            <consortium name="Ensembl"/>
        </authorList>
    </citation>
    <scope>IDENTIFICATION</scope>
</reference>
<organism evidence="7 8">
    <name type="scientific">Podarcis muralis</name>
    <name type="common">Wall lizard</name>
    <name type="synonym">Lacerta muralis</name>
    <dbReference type="NCBI Taxonomy" id="64176"/>
    <lineage>
        <taxon>Eukaryota</taxon>
        <taxon>Metazoa</taxon>
        <taxon>Chordata</taxon>
        <taxon>Craniata</taxon>
        <taxon>Vertebrata</taxon>
        <taxon>Euteleostomi</taxon>
        <taxon>Lepidosauria</taxon>
        <taxon>Squamata</taxon>
        <taxon>Bifurcata</taxon>
        <taxon>Unidentata</taxon>
        <taxon>Episquamata</taxon>
        <taxon>Laterata</taxon>
        <taxon>Lacertibaenia</taxon>
        <taxon>Lacertidae</taxon>
        <taxon>Podarcis</taxon>
    </lineage>
</organism>
<accession>A0A670JFT6</accession>
<sequence>MLVASSTLSNHLVLCRPLLLVPSIFPNIRVFSRESSLLTMWPKYWSTHWMSEVLALIRSHGDPSWVQNALVWDRAPWIETADGLKEALKYSPPRLLSTHLPFQLSPKSFLHSKAKVVYTMCNPRDAMVSGYHFFQGFKDLKDSGTMEVYLERFLSGEVLFGSWFDHVKGWMEMKDRANIFFITYEELQQDLRGSMQRICRFLGKELNSQQIESVVENASFHKMKDNKMSNFSLIPDNIFDHTKGKLLRKGISGDWKNRLTLAQREYFVRVYQENMRGVNMTFPWD</sequence>
<dbReference type="InterPro" id="IPR000863">
    <property type="entry name" value="Sulfotransferase_dom"/>
</dbReference>
<keyword evidence="8" id="KW-1185">Reference proteome</keyword>
<evidence type="ECO:0000256" key="2">
    <source>
        <dbReference type="ARBA" id="ARBA00005771"/>
    </source>
</evidence>
<evidence type="ECO:0000256" key="1">
    <source>
        <dbReference type="ARBA" id="ARBA00004496"/>
    </source>
</evidence>
<dbReference type="InterPro" id="IPR027417">
    <property type="entry name" value="P-loop_NTPase"/>
</dbReference>
<dbReference type="Gene3D" id="3.40.50.300">
    <property type="entry name" value="P-loop containing nucleotide triphosphate hydrolases"/>
    <property type="match status" value="1"/>
</dbReference>
<evidence type="ECO:0000313" key="8">
    <source>
        <dbReference type="Proteomes" id="UP000472272"/>
    </source>
</evidence>
<evidence type="ECO:0000256" key="3">
    <source>
        <dbReference type="ARBA" id="ARBA00022490"/>
    </source>
</evidence>